<dbReference type="AlphaFoldDB" id="A0A7D7WGJ7"/>
<gene>
    <name evidence="2" type="ORF">FVO59_10680</name>
</gene>
<protein>
    <submittedName>
        <fullName evidence="2">Hemerythrin domain-containing protein</fullName>
    </submittedName>
</protein>
<dbReference type="InterPro" id="IPR012312">
    <property type="entry name" value="Hemerythrin-like"/>
</dbReference>
<dbReference type="EMBL" id="CP043732">
    <property type="protein sequence ID" value="QMU97631.1"/>
    <property type="molecule type" value="Genomic_DNA"/>
</dbReference>
<organism evidence="2 3">
    <name type="scientific">Microbacterium esteraromaticum</name>
    <dbReference type="NCBI Taxonomy" id="57043"/>
    <lineage>
        <taxon>Bacteria</taxon>
        <taxon>Bacillati</taxon>
        <taxon>Actinomycetota</taxon>
        <taxon>Actinomycetes</taxon>
        <taxon>Micrococcales</taxon>
        <taxon>Microbacteriaceae</taxon>
        <taxon>Microbacterium</taxon>
    </lineage>
</organism>
<dbReference type="Pfam" id="PF01814">
    <property type="entry name" value="Hemerythrin"/>
    <property type="match status" value="1"/>
</dbReference>
<proteinExistence type="predicted"/>
<dbReference type="Gene3D" id="1.20.120.520">
    <property type="entry name" value="nmb1532 protein domain like"/>
    <property type="match status" value="1"/>
</dbReference>
<accession>A0A7D7WGJ7</accession>
<evidence type="ECO:0000313" key="3">
    <source>
        <dbReference type="Proteomes" id="UP000515708"/>
    </source>
</evidence>
<feature type="domain" description="Hemerythrin-like" evidence="1">
    <location>
        <begin position="14"/>
        <end position="137"/>
    </location>
</feature>
<reference evidence="2 3" key="1">
    <citation type="journal article" date="2020" name="Front. Microbiol.">
        <title>Design of Bacterial Strain-Specific qPCR Assays Using NGS Data and Publicly Available Resources and Its Application to Track Biocontrol Strains.</title>
        <authorList>
            <person name="Hernandez I."/>
            <person name="Sant C."/>
            <person name="Martinez R."/>
            <person name="Fernandez C."/>
        </authorList>
    </citation>
    <scope>NUCLEOTIDE SEQUENCE [LARGE SCALE GENOMIC DNA]</scope>
    <source>
        <strain evidence="2 3">B24</strain>
    </source>
</reference>
<dbReference type="Proteomes" id="UP000515708">
    <property type="component" value="Chromosome"/>
</dbReference>
<evidence type="ECO:0000259" key="1">
    <source>
        <dbReference type="Pfam" id="PF01814"/>
    </source>
</evidence>
<evidence type="ECO:0000313" key="2">
    <source>
        <dbReference type="EMBL" id="QMU97631.1"/>
    </source>
</evidence>
<name>A0A7D7WGJ7_9MICO</name>
<sequence length="156" mass="17282">MAEGETERIVAWSEELKAVHARLRQALALTRQALADGEPTRAASRDLLLFCHGFCAALSGHHLAEDRELFPAIVAEHPQLGETLRKLEQDHAMMSHLIAGLQTAVDSHAAPADLARHLEGLAAIMESHFRYEERQLLHVLDTLELDADSRQMLGPL</sequence>